<evidence type="ECO:0000313" key="3">
    <source>
        <dbReference type="Proteomes" id="UP000267096"/>
    </source>
</evidence>
<dbReference type="InterPro" id="IPR039260">
    <property type="entry name" value="Cpg-3"/>
</dbReference>
<evidence type="ECO:0000256" key="1">
    <source>
        <dbReference type="SAM" id="SignalP"/>
    </source>
</evidence>
<keyword evidence="3" id="KW-1185">Reference proteome</keyword>
<organism evidence="4">
    <name type="scientific">Anisakis simplex</name>
    <name type="common">Herring worm</name>
    <dbReference type="NCBI Taxonomy" id="6269"/>
    <lineage>
        <taxon>Eukaryota</taxon>
        <taxon>Metazoa</taxon>
        <taxon>Ecdysozoa</taxon>
        <taxon>Nematoda</taxon>
        <taxon>Chromadorea</taxon>
        <taxon>Rhabditida</taxon>
        <taxon>Spirurina</taxon>
        <taxon>Ascaridomorpha</taxon>
        <taxon>Ascaridoidea</taxon>
        <taxon>Anisakidae</taxon>
        <taxon>Anisakis</taxon>
        <taxon>Anisakis simplex complex</taxon>
    </lineage>
</organism>
<dbReference type="WBParaSite" id="ASIM_0001924301-mRNA-1">
    <property type="protein sequence ID" value="ASIM_0001924301-mRNA-1"/>
    <property type="gene ID" value="ASIM_0001924301"/>
</dbReference>
<accession>A0A0M3KE38</accession>
<evidence type="ECO:0000313" key="2">
    <source>
        <dbReference type="EMBL" id="VDK65602.1"/>
    </source>
</evidence>
<feature type="signal peptide" evidence="1">
    <location>
        <begin position="1"/>
        <end position="26"/>
    </location>
</feature>
<dbReference type="OrthoDB" id="5816387at2759"/>
<dbReference type="AlphaFoldDB" id="A0A0M3KE38"/>
<gene>
    <name evidence="2" type="ORF">ASIM_LOCUS18635</name>
</gene>
<dbReference type="Proteomes" id="UP000267096">
    <property type="component" value="Unassembled WGS sequence"/>
</dbReference>
<dbReference type="PANTHER" id="PTHR37973:SF1">
    <property type="entry name" value="DICKKOPF_N DOMAIN-CONTAINING PROTEIN"/>
    <property type="match status" value="1"/>
</dbReference>
<feature type="chain" id="PRO_5043121448" evidence="1">
    <location>
        <begin position="27"/>
        <end position="198"/>
    </location>
</feature>
<keyword evidence="1" id="KW-0732">Signal</keyword>
<dbReference type="PANTHER" id="PTHR37973">
    <property type="entry name" value="CHONDROITIN PROTEOGLYCAN 3"/>
    <property type="match status" value="1"/>
</dbReference>
<name>A0A0M3KE38_ANISI</name>
<sequence>MNFKTFSCGLCITFFILITVLGNSEASKKSAEIENNSNAKGKNAVTKRPTKIKVTELQYAQVVIERSNSTDNGTTEEHVETTTSKNVSKKPAAKKCVTGKVCFGDRDCAKGRCLGIAVGKCDCTACLNLVPCKNDKACGGLLGSCDKKTNYCNCFEGYKKNGFETFFDALNKFCGVKKCTQKSDSCFGLPCKPGFCVC</sequence>
<evidence type="ECO:0000313" key="4">
    <source>
        <dbReference type="WBParaSite" id="ASIM_0001924301-mRNA-1"/>
    </source>
</evidence>
<reference evidence="4" key="1">
    <citation type="submission" date="2017-02" db="UniProtKB">
        <authorList>
            <consortium name="WormBaseParasite"/>
        </authorList>
    </citation>
    <scope>IDENTIFICATION</scope>
</reference>
<protein>
    <submittedName>
        <fullName evidence="2 4">Uncharacterized protein</fullName>
    </submittedName>
</protein>
<reference evidence="2 3" key="2">
    <citation type="submission" date="2018-11" db="EMBL/GenBank/DDBJ databases">
        <authorList>
            <consortium name="Pathogen Informatics"/>
        </authorList>
    </citation>
    <scope>NUCLEOTIDE SEQUENCE [LARGE SCALE GENOMIC DNA]</scope>
</reference>
<dbReference type="EMBL" id="UYRR01035822">
    <property type="protein sequence ID" value="VDK65602.1"/>
    <property type="molecule type" value="Genomic_DNA"/>
</dbReference>
<proteinExistence type="predicted"/>